<comment type="caution">
    <text evidence="6">The sequence shown here is derived from an EMBL/GenBank/DDBJ whole genome shotgun (WGS) entry which is preliminary data.</text>
</comment>
<dbReference type="PANTHER" id="PTHR43392:SF2">
    <property type="entry name" value="AAA-TYPE ATPASE FAMILY PROTEIN _ ANKYRIN REPEAT FAMILY PROTEIN"/>
    <property type="match status" value="1"/>
</dbReference>
<dbReference type="CDD" id="cd00009">
    <property type="entry name" value="AAA"/>
    <property type="match status" value="1"/>
</dbReference>
<evidence type="ECO:0000256" key="4">
    <source>
        <dbReference type="SAM" id="MobiDB-lite"/>
    </source>
</evidence>
<dbReference type="SMART" id="SM00382">
    <property type="entry name" value="AAA"/>
    <property type="match status" value="1"/>
</dbReference>
<feature type="region of interest" description="Disordered" evidence="4">
    <location>
        <begin position="1"/>
        <end position="23"/>
    </location>
</feature>
<evidence type="ECO:0000313" key="7">
    <source>
        <dbReference type="Proteomes" id="UP001515480"/>
    </source>
</evidence>
<name>A0AB34IJM9_PRYPA</name>
<keyword evidence="2" id="KW-0547">Nucleotide-binding</keyword>
<accession>A0AB34IJM9</accession>
<dbReference type="Proteomes" id="UP001515480">
    <property type="component" value="Unassembled WGS sequence"/>
</dbReference>
<dbReference type="SUPFAM" id="SSF52540">
    <property type="entry name" value="P-loop containing nucleoside triphosphate hydrolases"/>
    <property type="match status" value="2"/>
</dbReference>
<dbReference type="InterPro" id="IPR000641">
    <property type="entry name" value="CbxX/CfxQ"/>
</dbReference>
<evidence type="ECO:0000256" key="3">
    <source>
        <dbReference type="ARBA" id="ARBA00022840"/>
    </source>
</evidence>
<feature type="domain" description="AAA+ ATPase" evidence="5">
    <location>
        <begin position="382"/>
        <end position="525"/>
    </location>
</feature>
<dbReference type="Gene3D" id="3.40.50.300">
    <property type="entry name" value="P-loop containing nucleotide triphosphate hydrolases"/>
    <property type="match status" value="2"/>
</dbReference>
<dbReference type="InterPro" id="IPR027417">
    <property type="entry name" value="P-loop_NTPase"/>
</dbReference>
<evidence type="ECO:0000313" key="6">
    <source>
        <dbReference type="EMBL" id="KAL1500133.1"/>
    </source>
</evidence>
<gene>
    <name evidence="6" type="ORF">AB1Y20_012805</name>
</gene>
<dbReference type="Pfam" id="PF00004">
    <property type="entry name" value="AAA"/>
    <property type="match status" value="1"/>
</dbReference>
<comment type="similarity">
    <text evidence="1">Belongs to the CbxX/CfxQ family.</text>
</comment>
<dbReference type="PRINTS" id="PR00819">
    <property type="entry name" value="CBXCFQXSUPER"/>
</dbReference>
<dbReference type="InterPro" id="IPR003959">
    <property type="entry name" value="ATPase_AAA_core"/>
</dbReference>
<dbReference type="AlphaFoldDB" id="A0AB34IJM9"/>
<dbReference type="InterPro" id="IPR003593">
    <property type="entry name" value="AAA+_ATPase"/>
</dbReference>
<organism evidence="6 7">
    <name type="scientific">Prymnesium parvum</name>
    <name type="common">Toxic golden alga</name>
    <dbReference type="NCBI Taxonomy" id="97485"/>
    <lineage>
        <taxon>Eukaryota</taxon>
        <taxon>Haptista</taxon>
        <taxon>Haptophyta</taxon>
        <taxon>Prymnesiophyceae</taxon>
        <taxon>Prymnesiales</taxon>
        <taxon>Prymnesiaceae</taxon>
        <taxon>Prymnesium</taxon>
    </lineage>
</organism>
<keyword evidence="3" id="KW-0067">ATP-binding</keyword>
<evidence type="ECO:0000259" key="5">
    <source>
        <dbReference type="SMART" id="SM00382"/>
    </source>
</evidence>
<dbReference type="PANTHER" id="PTHR43392">
    <property type="entry name" value="AAA-TYPE ATPASE FAMILY PROTEIN / ANKYRIN REPEAT FAMILY PROTEIN"/>
    <property type="match status" value="1"/>
</dbReference>
<keyword evidence="7" id="KW-1185">Reference proteome</keyword>
<evidence type="ECO:0000256" key="2">
    <source>
        <dbReference type="ARBA" id="ARBA00022741"/>
    </source>
</evidence>
<dbReference type="EMBL" id="JBGBPQ010000024">
    <property type="protein sequence ID" value="KAL1500133.1"/>
    <property type="molecule type" value="Genomic_DNA"/>
</dbReference>
<sequence length="892" mass="93927">MKRSFPPPSGANKRPPPAEPPLDGAAAAALRLQAAWRGFRLRATGLAPHARAAAAAAASMATSRTSARLAERVRSAEYRQIGRCCKLADIRRLAQVDLELEALVGLEPVKEYCAQLRRDLIARAALGDEPLLRNVLLSGNLGTGKKLGARLLCAMARALGAARGATTTETTLEQLVLDVRRDVSCVVVSELSGAENVKAKVNAVLSNFPRHMFVFLGPTHEVEALHGAVTYFRKAEPAWLQLPPYPADELAAITEQQICEAGYRLEEGFTRREVRQAICSTWSRDVLSMRNAHLPHELVQRAISNRNCRLSLKELLHAPLVLRGADFGLEPQGLDSLLAERQATNAEVKQLIGMAPLKQFLKELEAKVMYVQAGGDPRLLEGCLNVVLTGNPGAGKTTAARLLFRSLRAYGLLRKNVFVERNALELKGTHIGWTCPQVKEMVQAALGGCLFLDEAYALSGGGKDGDRGDSFSDEALRTLLTETENNRSSLCVVLAGYRDGMAHLMRADPGLVRRFPTTLHLDDYSPAELACIARQTAAARYGLSFAPGLEASLAAHIGTVHAAEIPKHNASLAVQLVEAAMNRLAARLVASAAASPAEQRTLLPSDFAISPSSSADDALAAAEAAIAALPSQLSSAKAHLLALRDRLRFVAAGGAEAALRGATRLVLCGGEGTDADAVVDALCLLLAAHGVCRGGRVCRSALGLAGESAAAVCAKLEDMLDAAAGGVFVLRDVGALVGCAAASRALGVAVGGLPARTAAVLVGLPHETDELMKAAPALAACFPPRVVLPDLTPAEVARLVASRAVSTFSLSLAAGVEEQLAAQLSFEASRRTKLEELQFRNGALADALLQRAVGRLASRAAAGRALRTELTSADFGLCGESSSPGSSPISVP</sequence>
<dbReference type="GO" id="GO:0016887">
    <property type="term" value="F:ATP hydrolysis activity"/>
    <property type="evidence" value="ECO:0007669"/>
    <property type="project" value="InterPro"/>
</dbReference>
<dbReference type="GO" id="GO:0005524">
    <property type="term" value="F:ATP binding"/>
    <property type="evidence" value="ECO:0007669"/>
    <property type="project" value="UniProtKB-KW"/>
</dbReference>
<evidence type="ECO:0000256" key="1">
    <source>
        <dbReference type="ARBA" id="ARBA00010378"/>
    </source>
</evidence>
<dbReference type="InterPro" id="IPR050773">
    <property type="entry name" value="CbxX/CfxQ_RuBisCO_ESX"/>
</dbReference>
<protein>
    <recommendedName>
        <fullName evidence="5">AAA+ ATPase domain-containing protein</fullName>
    </recommendedName>
</protein>
<reference evidence="6 7" key="1">
    <citation type="journal article" date="2024" name="Science">
        <title>Giant polyketide synthase enzymes in the biosynthesis of giant marine polyether toxins.</title>
        <authorList>
            <person name="Fallon T.R."/>
            <person name="Shende V.V."/>
            <person name="Wierzbicki I.H."/>
            <person name="Pendleton A.L."/>
            <person name="Watervoot N.F."/>
            <person name="Auber R.P."/>
            <person name="Gonzalez D.J."/>
            <person name="Wisecaver J.H."/>
            <person name="Moore B.S."/>
        </authorList>
    </citation>
    <scope>NUCLEOTIDE SEQUENCE [LARGE SCALE GENOMIC DNA]</scope>
    <source>
        <strain evidence="6 7">12B1</strain>
    </source>
</reference>
<dbReference type="Gene3D" id="1.10.8.60">
    <property type="match status" value="1"/>
</dbReference>
<proteinExistence type="inferred from homology"/>
<feature type="compositionally biased region" description="Pro residues" evidence="4">
    <location>
        <begin position="1"/>
        <end position="20"/>
    </location>
</feature>